<dbReference type="PANTHER" id="PTHR12126">
    <property type="entry name" value="NADH-UBIQUINONE OXIDOREDUCTASE 39 KDA SUBUNIT-RELATED"/>
    <property type="match status" value="1"/>
</dbReference>
<dbReference type="InterPro" id="IPR016040">
    <property type="entry name" value="NAD(P)-bd_dom"/>
</dbReference>
<dbReference type="SUPFAM" id="SSF51735">
    <property type="entry name" value="NAD(P)-binding Rossmann-fold domains"/>
    <property type="match status" value="1"/>
</dbReference>
<dbReference type="InterPro" id="IPR036291">
    <property type="entry name" value="NAD(P)-bd_dom_sf"/>
</dbReference>
<evidence type="ECO:0000256" key="1">
    <source>
        <dbReference type="SAM" id="MobiDB-lite"/>
    </source>
</evidence>
<dbReference type="InterPro" id="IPR021295">
    <property type="entry name" value="DUF2867"/>
</dbReference>
<dbReference type="InterPro" id="IPR051207">
    <property type="entry name" value="ComplexI_NDUFA9_subunit"/>
</dbReference>
<accession>A0ABM9HFZ9</accession>
<protein>
    <submittedName>
        <fullName evidence="3">NAD(P)-bd_dom domain-containing protein</fullName>
    </submittedName>
</protein>
<feature type="domain" description="NAD(P)-binding" evidence="2">
    <location>
        <begin position="29"/>
        <end position="136"/>
    </location>
</feature>
<sequence length="533" mass="61161">MDPEKVNYHYCDDLPTQPLPAGTSVLVTGANGYVARRLVPELLHRGYRVRCMLRNRVLTPILEHPNLEYVYADALDKDSLRDALSGMQVAYYLIHSLRLEKKKFTQAEKIAARNFKEAAEECALKKIIYLGGLGEECKDISWHLKSRMEVGTILSEARMTVVHLRAAIIIGTGSASYEMLKSMILHMRWIPFLPEFNSLCQPIAIRDVIKYLVGVLETEDIATGKYPIGGPDTMTYREMVLRFAGLFDRKVRFFDVSWVPLPVNLLCRIFSFWLHLFISVPINITCLLLESLRTDVVVTDNRIRKVIPFEPLDFETAVRWAFEKEANSRVFSHWSDVPPEDMADLMPLAQYESAQFLFEEHDRVIPASLERTFQMVCRIGGPYGWLHGNSLWKVRGLIDRLLGGVGLNRGRRDLYDLRIGDSVDCWRVENLEPGKELLLRAELISPGYSWLQFVLEPVDAAHTRLILRAHFIPMPVWGHLYWYTLSRFHTYIFRGMLNHFEREARVPEAPQTAPVGTAKVAPSPGMREKQKSA</sequence>
<dbReference type="PANTHER" id="PTHR12126:SF11">
    <property type="entry name" value="NADH DEHYDROGENASE [UBIQUINONE] 1 ALPHA SUBCOMPLEX SUBUNIT 9, MITOCHONDRIAL"/>
    <property type="match status" value="1"/>
</dbReference>
<evidence type="ECO:0000313" key="4">
    <source>
        <dbReference type="Proteomes" id="UP001157733"/>
    </source>
</evidence>
<gene>
    <name evidence="3" type="ORF">NSPWAT_2107</name>
</gene>
<organism evidence="3 4">
    <name type="scientific">Nitrospina watsonii</name>
    <dbReference type="NCBI Taxonomy" id="1323948"/>
    <lineage>
        <taxon>Bacteria</taxon>
        <taxon>Pseudomonadati</taxon>
        <taxon>Nitrospinota/Tectimicrobiota group</taxon>
        <taxon>Nitrospinota</taxon>
        <taxon>Nitrospinia</taxon>
        <taxon>Nitrospinales</taxon>
        <taxon>Nitrospinaceae</taxon>
        <taxon>Nitrospina</taxon>
    </lineage>
</organism>
<dbReference type="RefSeq" id="WP_282011828.1">
    <property type="nucleotide sequence ID" value="NZ_OX336137.1"/>
</dbReference>
<dbReference type="EMBL" id="OX336137">
    <property type="protein sequence ID" value="CAI2718963.1"/>
    <property type="molecule type" value="Genomic_DNA"/>
</dbReference>
<name>A0ABM9HFZ9_9BACT</name>
<proteinExistence type="predicted"/>
<dbReference type="Gene3D" id="3.40.50.720">
    <property type="entry name" value="NAD(P)-binding Rossmann-like Domain"/>
    <property type="match status" value="1"/>
</dbReference>
<feature type="region of interest" description="Disordered" evidence="1">
    <location>
        <begin position="508"/>
        <end position="533"/>
    </location>
</feature>
<dbReference type="Pfam" id="PF11066">
    <property type="entry name" value="DUF2867"/>
    <property type="match status" value="1"/>
</dbReference>
<dbReference type="Proteomes" id="UP001157733">
    <property type="component" value="Chromosome"/>
</dbReference>
<dbReference type="CDD" id="cd07812">
    <property type="entry name" value="SRPBCC"/>
    <property type="match status" value="1"/>
</dbReference>
<reference evidence="3 4" key="1">
    <citation type="submission" date="2022-09" db="EMBL/GenBank/DDBJ databases">
        <authorList>
            <person name="Kop L."/>
        </authorList>
    </citation>
    <scope>NUCLEOTIDE SEQUENCE [LARGE SCALE GENOMIC DNA]</scope>
    <source>
        <strain evidence="3 4">347</strain>
    </source>
</reference>
<dbReference type="SUPFAM" id="SSF55961">
    <property type="entry name" value="Bet v1-like"/>
    <property type="match status" value="1"/>
</dbReference>
<keyword evidence="4" id="KW-1185">Reference proteome</keyword>
<dbReference type="Pfam" id="PF13460">
    <property type="entry name" value="NAD_binding_10"/>
    <property type="match status" value="1"/>
</dbReference>
<evidence type="ECO:0000313" key="3">
    <source>
        <dbReference type="EMBL" id="CAI2718963.1"/>
    </source>
</evidence>
<evidence type="ECO:0000259" key="2">
    <source>
        <dbReference type="Pfam" id="PF13460"/>
    </source>
</evidence>